<dbReference type="GO" id="GO:0015171">
    <property type="term" value="F:amino acid transmembrane transporter activity"/>
    <property type="evidence" value="ECO:0007669"/>
    <property type="project" value="TreeGrafter"/>
</dbReference>
<comment type="subcellular location">
    <subcellularLocation>
        <location evidence="1">Membrane</location>
        <topology evidence="1">Multi-pass membrane protein</topology>
    </subcellularLocation>
</comment>
<feature type="transmembrane region" description="Helical" evidence="7">
    <location>
        <begin position="45"/>
        <end position="64"/>
    </location>
</feature>
<dbReference type="PIRSF" id="PIRSF006060">
    <property type="entry name" value="AA_transporter"/>
    <property type="match status" value="1"/>
</dbReference>
<dbReference type="EMBL" id="CABFOC020000042">
    <property type="protein sequence ID" value="CAH0051857.1"/>
    <property type="molecule type" value="Genomic_DNA"/>
</dbReference>
<feature type="transmembrane region" description="Helical" evidence="7">
    <location>
        <begin position="436"/>
        <end position="457"/>
    </location>
</feature>
<name>A0A9N9Z995_9HYPO</name>
<protein>
    <recommendedName>
        <fullName evidence="8">Amino acid permease/ SLC12A domain-containing protein</fullName>
    </recommendedName>
</protein>
<keyword evidence="2" id="KW-0813">Transport</keyword>
<dbReference type="PROSITE" id="PS00218">
    <property type="entry name" value="AMINO_ACID_PERMEASE_1"/>
    <property type="match status" value="1"/>
</dbReference>
<evidence type="ECO:0000256" key="4">
    <source>
        <dbReference type="ARBA" id="ARBA00022970"/>
    </source>
</evidence>
<dbReference type="PANTHER" id="PTHR43341:SF36">
    <property type="entry name" value="PROLINE-SPECIFIC PERMEASE"/>
    <property type="match status" value="1"/>
</dbReference>
<evidence type="ECO:0000313" key="10">
    <source>
        <dbReference type="Proteomes" id="UP000775872"/>
    </source>
</evidence>
<dbReference type="Proteomes" id="UP000775872">
    <property type="component" value="Unassembled WGS sequence"/>
</dbReference>
<keyword evidence="4" id="KW-0029">Amino-acid transport</keyword>
<keyword evidence="6 7" id="KW-0472">Membrane</keyword>
<reference evidence="9 10" key="2">
    <citation type="submission" date="2021-10" db="EMBL/GenBank/DDBJ databases">
        <authorList>
            <person name="Piombo E."/>
        </authorList>
    </citation>
    <scope>NUCLEOTIDE SEQUENCE [LARGE SCALE GENOMIC DNA]</scope>
</reference>
<feature type="transmembrane region" description="Helical" evidence="7">
    <location>
        <begin position="478"/>
        <end position="500"/>
    </location>
</feature>
<keyword evidence="3 7" id="KW-0812">Transmembrane</keyword>
<dbReference type="Pfam" id="PF00324">
    <property type="entry name" value="AA_permease"/>
    <property type="match status" value="1"/>
</dbReference>
<feature type="transmembrane region" description="Helical" evidence="7">
    <location>
        <begin position="215"/>
        <end position="238"/>
    </location>
</feature>
<feature type="transmembrane region" description="Helical" evidence="7">
    <location>
        <begin position="116"/>
        <end position="135"/>
    </location>
</feature>
<evidence type="ECO:0000256" key="7">
    <source>
        <dbReference type="SAM" id="Phobius"/>
    </source>
</evidence>
<dbReference type="OrthoDB" id="3900342at2759"/>
<dbReference type="PANTHER" id="PTHR43341">
    <property type="entry name" value="AMINO ACID PERMEASE"/>
    <property type="match status" value="1"/>
</dbReference>
<dbReference type="InterPro" id="IPR004840">
    <property type="entry name" value="Amino_acid_permease_CS"/>
</dbReference>
<evidence type="ECO:0000256" key="5">
    <source>
        <dbReference type="ARBA" id="ARBA00022989"/>
    </source>
</evidence>
<feature type="transmembrane region" description="Helical" evidence="7">
    <location>
        <begin position="188"/>
        <end position="209"/>
    </location>
</feature>
<evidence type="ECO:0000313" key="9">
    <source>
        <dbReference type="EMBL" id="CAH0051857.1"/>
    </source>
</evidence>
<dbReference type="AlphaFoldDB" id="A0A9N9Z995"/>
<dbReference type="Gene3D" id="1.20.1740.10">
    <property type="entry name" value="Amino acid/polyamine transporter I"/>
    <property type="match status" value="1"/>
</dbReference>
<keyword evidence="5 7" id="KW-1133">Transmembrane helix</keyword>
<sequence>MKDDIKYEETNLRSPDTWTDSTRVESRDEQLGSTRRGLKGRHIQLIALGGTIGTGLFVGSGATLAQTGPASLLISYIVMSALVWIVMLDLAEMTSYMPIKSLTVPYLVDRFVDKSLAFATAIKIMAFTILINLLIRMELLVRRFPTQLSLGIPLMAWPTRIAYTMIPGAEATAAAVVLEYWTSAVPTVVWITIVLAVILLLNLVTVAIFGETEFWFASIKILAIIGLIILGVVLFFGGGPDHDRIGFRYWEDPGAFRAYLVPGPKGKFLGVWSALVKAGFSYILSPELITTTAGECQAPRRNIPKAARRYIYRLIFFYVIGALVIGVLVPYNDPRLLGTSNASASPFVLAIENASIPVLDHILNAVILTSAWSSGNSMLYAGSRLLYGMACNGDAPAIFKRCNRLGIPYMAVLASFCLGLLAYLNASSGGAEVFNWLATVTTVNGLLSWSVVLFTYLRFRKAVQYYEIQNRLPFKSPFQPYSTYISLAGMVLLCITNGFANFIPGNFSTANFLTSYITIPIFVFVYLAHKFFYNKGPWVRSEKEIDVFSGLEEVEEVTARDVEPIPNGVFQKIWFWIC</sequence>
<feature type="transmembrane region" description="Helical" evidence="7">
    <location>
        <begin position="70"/>
        <end position="91"/>
    </location>
</feature>
<dbReference type="InterPro" id="IPR050524">
    <property type="entry name" value="APC_YAT"/>
</dbReference>
<feature type="transmembrane region" description="Helical" evidence="7">
    <location>
        <begin position="362"/>
        <end position="387"/>
    </location>
</feature>
<dbReference type="FunFam" id="1.20.1740.10:FF:000006">
    <property type="entry name" value="General amino acid permease"/>
    <property type="match status" value="1"/>
</dbReference>
<evidence type="ECO:0000256" key="2">
    <source>
        <dbReference type="ARBA" id="ARBA00022448"/>
    </source>
</evidence>
<evidence type="ECO:0000259" key="8">
    <source>
        <dbReference type="Pfam" id="PF00324"/>
    </source>
</evidence>
<feature type="transmembrane region" description="Helical" evidence="7">
    <location>
        <begin position="407"/>
        <end position="424"/>
    </location>
</feature>
<feature type="transmembrane region" description="Helical" evidence="7">
    <location>
        <begin position="512"/>
        <end position="533"/>
    </location>
</feature>
<accession>A0A9N9Z995</accession>
<feature type="transmembrane region" description="Helical" evidence="7">
    <location>
        <begin position="161"/>
        <end position="181"/>
    </location>
</feature>
<feature type="transmembrane region" description="Helical" evidence="7">
    <location>
        <begin position="310"/>
        <end position="331"/>
    </location>
</feature>
<organism evidence="9 10">
    <name type="scientific">Clonostachys solani</name>
    <dbReference type="NCBI Taxonomy" id="160281"/>
    <lineage>
        <taxon>Eukaryota</taxon>
        <taxon>Fungi</taxon>
        <taxon>Dikarya</taxon>
        <taxon>Ascomycota</taxon>
        <taxon>Pezizomycotina</taxon>
        <taxon>Sordariomycetes</taxon>
        <taxon>Hypocreomycetidae</taxon>
        <taxon>Hypocreales</taxon>
        <taxon>Bionectriaceae</taxon>
        <taxon>Clonostachys</taxon>
    </lineage>
</organism>
<keyword evidence="10" id="KW-1185">Reference proteome</keyword>
<evidence type="ECO:0000256" key="3">
    <source>
        <dbReference type="ARBA" id="ARBA00022692"/>
    </source>
</evidence>
<feature type="domain" description="Amino acid permease/ SLC12A" evidence="8">
    <location>
        <begin position="42"/>
        <end position="535"/>
    </location>
</feature>
<reference evidence="10" key="1">
    <citation type="submission" date="2019-06" db="EMBL/GenBank/DDBJ databases">
        <authorList>
            <person name="Broberg M."/>
        </authorList>
    </citation>
    <scope>NUCLEOTIDE SEQUENCE [LARGE SCALE GENOMIC DNA]</scope>
</reference>
<evidence type="ECO:0000256" key="6">
    <source>
        <dbReference type="ARBA" id="ARBA00023136"/>
    </source>
</evidence>
<dbReference type="GO" id="GO:0016020">
    <property type="term" value="C:membrane"/>
    <property type="evidence" value="ECO:0007669"/>
    <property type="project" value="UniProtKB-SubCell"/>
</dbReference>
<proteinExistence type="predicted"/>
<comment type="caution">
    <text evidence="9">The sequence shown here is derived from an EMBL/GenBank/DDBJ whole genome shotgun (WGS) entry which is preliminary data.</text>
</comment>
<evidence type="ECO:0000256" key="1">
    <source>
        <dbReference type="ARBA" id="ARBA00004141"/>
    </source>
</evidence>
<gene>
    <name evidence="9" type="ORF">CSOL1703_00014509</name>
</gene>
<dbReference type="InterPro" id="IPR004841">
    <property type="entry name" value="AA-permease/SLC12A_dom"/>
</dbReference>